<dbReference type="Proteomes" id="UP001286589">
    <property type="component" value="Unassembled WGS sequence"/>
</dbReference>
<gene>
    <name evidence="1" type="ORF">R0H02_05210</name>
</gene>
<protein>
    <recommendedName>
        <fullName evidence="3">Phage protein</fullName>
    </recommendedName>
</protein>
<name>A0AB35RKX9_9ENTR</name>
<dbReference type="EMBL" id="JAWJAC010000003">
    <property type="protein sequence ID" value="MDV2861862.1"/>
    <property type="molecule type" value="Genomic_DNA"/>
</dbReference>
<sequence>MSYYKTLKLDTETWDLMLDGQGFIAIATDSEAVAQDVASACLVFYGECYFDNTLGIPWKQNVLGKSPTPGYIAQKMQTEAKKLAIVDQAVAGVFFDKNTRKTTGTIRVTDIYGNAAQANL</sequence>
<keyword evidence="2" id="KW-1185">Reference proteome</keyword>
<comment type="caution">
    <text evidence="1">The sequence shown here is derived from an EMBL/GenBank/DDBJ whole genome shotgun (WGS) entry which is preliminary data.</text>
</comment>
<dbReference type="RefSeq" id="WP_317101436.1">
    <property type="nucleotide sequence ID" value="NZ_JAWJAC010000003.1"/>
</dbReference>
<dbReference type="AlphaFoldDB" id="A0AB35RKX9"/>
<reference evidence="1 2" key="1">
    <citation type="submission" date="2023-10" db="EMBL/GenBank/DDBJ databases">
        <title>Phytobacter spp. The emergence of a new genus of hospital-origin enterobacteria encoding carbapenemases in Argentina.</title>
        <authorList>
            <person name="Vay C."/>
            <person name="Almuzara M."/>
            <person name="Traglia G.M."/>
            <person name="Campos J."/>
        </authorList>
    </citation>
    <scope>NUCLEOTIDE SEQUENCE [LARGE SCALE GENOMIC DNA]</scope>
    <source>
        <strain evidence="1 2">CVMA36</strain>
    </source>
</reference>
<evidence type="ECO:0008006" key="3">
    <source>
        <dbReference type="Google" id="ProtNLM"/>
    </source>
</evidence>
<evidence type="ECO:0000313" key="1">
    <source>
        <dbReference type="EMBL" id="MDV2861862.1"/>
    </source>
</evidence>
<dbReference type="InterPro" id="IPR020288">
    <property type="entry name" value="Sheath_initiator"/>
</dbReference>
<evidence type="ECO:0000313" key="2">
    <source>
        <dbReference type="Proteomes" id="UP001286589"/>
    </source>
</evidence>
<accession>A0AB35RKX9</accession>
<organism evidence="1 2">
    <name type="scientific">Phytobacter ursingii</name>
    <dbReference type="NCBI Taxonomy" id="1972431"/>
    <lineage>
        <taxon>Bacteria</taxon>
        <taxon>Pseudomonadati</taxon>
        <taxon>Pseudomonadota</taxon>
        <taxon>Gammaproteobacteria</taxon>
        <taxon>Enterobacterales</taxon>
        <taxon>Enterobacteriaceae</taxon>
        <taxon>Phytobacter</taxon>
    </lineage>
</organism>
<proteinExistence type="predicted"/>
<dbReference type="Pfam" id="PF10934">
    <property type="entry name" value="Sheath_initiator"/>
    <property type="match status" value="1"/>
</dbReference>